<dbReference type="OrthoDB" id="5393513at2"/>
<feature type="transmembrane region" description="Helical" evidence="7">
    <location>
        <begin position="143"/>
        <end position="167"/>
    </location>
</feature>
<dbReference type="InterPro" id="IPR018383">
    <property type="entry name" value="UPF0324_pro"/>
</dbReference>
<comment type="caution">
    <text evidence="8">The sequence shown here is derived from an EMBL/GenBank/DDBJ whole genome shotgun (WGS) entry which is preliminary data.</text>
</comment>
<evidence type="ECO:0000256" key="5">
    <source>
        <dbReference type="ARBA" id="ARBA00022989"/>
    </source>
</evidence>
<evidence type="ECO:0000256" key="4">
    <source>
        <dbReference type="ARBA" id="ARBA00022692"/>
    </source>
</evidence>
<feature type="transmembrane region" description="Helical" evidence="7">
    <location>
        <begin position="26"/>
        <end position="45"/>
    </location>
</feature>
<proteinExistence type="inferred from homology"/>
<keyword evidence="4 7" id="KW-0812">Transmembrane</keyword>
<dbReference type="EMBL" id="QYUK01000011">
    <property type="protein sequence ID" value="RJF90179.1"/>
    <property type="molecule type" value="Genomic_DNA"/>
</dbReference>
<feature type="transmembrane region" description="Helical" evidence="7">
    <location>
        <begin position="65"/>
        <end position="92"/>
    </location>
</feature>
<feature type="transmembrane region" description="Helical" evidence="7">
    <location>
        <begin position="298"/>
        <end position="319"/>
    </location>
</feature>
<reference evidence="8 9" key="1">
    <citation type="submission" date="2018-09" db="EMBL/GenBank/DDBJ databases">
        <authorList>
            <person name="Zhu H."/>
        </authorList>
    </citation>
    <scope>NUCLEOTIDE SEQUENCE [LARGE SCALE GENOMIC DNA]</scope>
    <source>
        <strain evidence="8 9">K1W22B-8</strain>
    </source>
</reference>
<dbReference type="AlphaFoldDB" id="A0A418WK24"/>
<protein>
    <submittedName>
        <fullName evidence="8">Putative sulfate exporter family transporter</fullName>
    </submittedName>
</protein>
<name>A0A418WK24_9PROT</name>
<evidence type="ECO:0000256" key="2">
    <source>
        <dbReference type="ARBA" id="ARBA00007977"/>
    </source>
</evidence>
<feature type="transmembrane region" description="Helical" evidence="7">
    <location>
        <begin position="112"/>
        <end position="131"/>
    </location>
</feature>
<evidence type="ECO:0000313" key="9">
    <source>
        <dbReference type="Proteomes" id="UP000284605"/>
    </source>
</evidence>
<feature type="transmembrane region" description="Helical" evidence="7">
    <location>
        <begin position="204"/>
        <end position="225"/>
    </location>
</feature>
<comment type="similarity">
    <text evidence="2">Belongs to the UPF0324 family.</text>
</comment>
<sequence>MPGLCLVGVLVGAGHAIHHWTGSVVLAPLFLSLVFGLAVGILADLPQRTAAGVAFARSRLLRLGVVLMGLQVTFGQIAEIGFLGLAVIAAIVAASFQFTRLAARLIGVDRRLAELIAAGTSICGASAIIGVDTVTRGRAGDVPYAIACITIFGTLSMLAFPLLSGLLGLDARHYGLWAGSAIHEVGQAVAAACLDSAESGYFGAIAKLARVAMLAPLILLLALGARSKGRRADNARVPVPWFVAGFVGLVGLNSIGALPPAVAALGADGSRILLAMALAAIGLEIDLRALAGMGLRPLLLGGASWLFISGFSLILIVVLL</sequence>
<dbReference type="Pfam" id="PF03601">
    <property type="entry name" value="Cons_hypoth698"/>
    <property type="match status" value="1"/>
</dbReference>
<keyword evidence="9" id="KW-1185">Reference proteome</keyword>
<evidence type="ECO:0000313" key="8">
    <source>
        <dbReference type="EMBL" id="RJF90179.1"/>
    </source>
</evidence>
<gene>
    <name evidence="8" type="ORF">D3874_24910</name>
</gene>
<comment type="subcellular location">
    <subcellularLocation>
        <location evidence="1">Cell membrane</location>
        <topology evidence="1">Multi-pass membrane protein</topology>
    </subcellularLocation>
</comment>
<evidence type="ECO:0000256" key="7">
    <source>
        <dbReference type="SAM" id="Phobius"/>
    </source>
</evidence>
<accession>A0A418WK24</accession>
<keyword evidence="3" id="KW-1003">Cell membrane</keyword>
<dbReference type="Proteomes" id="UP000284605">
    <property type="component" value="Unassembled WGS sequence"/>
</dbReference>
<dbReference type="PANTHER" id="PTHR30106:SF2">
    <property type="entry name" value="UPF0324 INNER MEMBRANE PROTEIN YEIH"/>
    <property type="match status" value="1"/>
</dbReference>
<organism evidence="8 9">
    <name type="scientific">Oleomonas cavernae</name>
    <dbReference type="NCBI Taxonomy" id="2320859"/>
    <lineage>
        <taxon>Bacteria</taxon>
        <taxon>Pseudomonadati</taxon>
        <taxon>Pseudomonadota</taxon>
        <taxon>Alphaproteobacteria</taxon>
        <taxon>Acetobacterales</taxon>
        <taxon>Acetobacteraceae</taxon>
        <taxon>Oleomonas</taxon>
    </lineage>
</organism>
<evidence type="ECO:0000256" key="1">
    <source>
        <dbReference type="ARBA" id="ARBA00004651"/>
    </source>
</evidence>
<keyword evidence="6 7" id="KW-0472">Membrane</keyword>
<dbReference type="GO" id="GO:0005886">
    <property type="term" value="C:plasma membrane"/>
    <property type="evidence" value="ECO:0007669"/>
    <property type="project" value="UniProtKB-SubCell"/>
</dbReference>
<keyword evidence="5 7" id="KW-1133">Transmembrane helix</keyword>
<dbReference type="PANTHER" id="PTHR30106">
    <property type="entry name" value="INNER MEMBRANE PROTEIN YEIH-RELATED"/>
    <property type="match status" value="1"/>
</dbReference>
<feature type="transmembrane region" description="Helical" evidence="7">
    <location>
        <begin position="237"/>
        <end position="258"/>
    </location>
</feature>
<evidence type="ECO:0000256" key="3">
    <source>
        <dbReference type="ARBA" id="ARBA00022475"/>
    </source>
</evidence>
<evidence type="ECO:0000256" key="6">
    <source>
        <dbReference type="ARBA" id="ARBA00023136"/>
    </source>
</evidence>